<dbReference type="GO" id="GO:0008360">
    <property type="term" value="P:regulation of cell shape"/>
    <property type="evidence" value="ECO:0007669"/>
    <property type="project" value="UniProtKB-KW"/>
</dbReference>
<dbReference type="EC" id="6.3.2.45" evidence="9"/>
<evidence type="ECO:0000256" key="1">
    <source>
        <dbReference type="ARBA" id="ARBA00022598"/>
    </source>
</evidence>
<dbReference type="EMBL" id="FMAY01000002">
    <property type="protein sequence ID" value="SCB87043.1"/>
    <property type="molecule type" value="Genomic_DNA"/>
</dbReference>
<dbReference type="AlphaFoldDB" id="A0A1C3ZXG5"/>
<comment type="similarity">
    <text evidence="9">Belongs to the MurCDEF family. Mpl subfamily.</text>
</comment>
<comment type="catalytic activity">
    <reaction evidence="9">
        <text>UDP-N-acetyl-alpha-D-muramate + L-alanyl-gamma-D-glutamyl-meso-2,6-diaminopimelate + ATP = UDP-N-acetyl-alpha-D-muramoyl-L-alanyl-gamma-D-glutamyl-meso-2,6-diaminopimelate + ADP + phosphate + H(+)</text>
        <dbReference type="Rhea" id="RHEA:29563"/>
        <dbReference type="ChEBI" id="CHEBI:15378"/>
        <dbReference type="ChEBI" id="CHEBI:30616"/>
        <dbReference type="ChEBI" id="CHEBI:43474"/>
        <dbReference type="ChEBI" id="CHEBI:61401"/>
        <dbReference type="ChEBI" id="CHEBI:70757"/>
        <dbReference type="ChEBI" id="CHEBI:83905"/>
        <dbReference type="ChEBI" id="CHEBI:456216"/>
        <dbReference type="EC" id="6.3.2.45"/>
    </reaction>
</comment>
<evidence type="ECO:0000259" key="10">
    <source>
        <dbReference type="Pfam" id="PF01225"/>
    </source>
</evidence>
<dbReference type="SUPFAM" id="SSF53244">
    <property type="entry name" value="MurD-like peptide ligases, peptide-binding domain"/>
    <property type="match status" value="1"/>
</dbReference>
<organism evidence="13 14">
    <name type="scientific">Kosakonia oryzendophytica</name>
    <dbReference type="NCBI Taxonomy" id="1005665"/>
    <lineage>
        <taxon>Bacteria</taxon>
        <taxon>Pseudomonadati</taxon>
        <taxon>Pseudomonadota</taxon>
        <taxon>Gammaproteobacteria</taxon>
        <taxon>Enterobacterales</taxon>
        <taxon>Enterobacteriaceae</taxon>
        <taxon>Kosakonia</taxon>
    </lineage>
</organism>
<evidence type="ECO:0000256" key="2">
    <source>
        <dbReference type="ARBA" id="ARBA00022618"/>
    </source>
</evidence>
<dbReference type="GO" id="GO:0009252">
    <property type="term" value="P:peptidoglycan biosynthetic process"/>
    <property type="evidence" value="ECO:0007669"/>
    <property type="project" value="UniProtKB-UniRule"/>
</dbReference>
<keyword evidence="2 9" id="KW-0132">Cell division</keyword>
<evidence type="ECO:0000256" key="9">
    <source>
        <dbReference type="HAMAP-Rule" id="MF_02020"/>
    </source>
</evidence>
<dbReference type="InterPro" id="IPR036565">
    <property type="entry name" value="Mur-like_cat_sf"/>
</dbReference>
<dbReference type="NCBIfam" id="TIGR01081">
    <property type="entry name" value="mpl"/>
    <property type="match status" value="1"/>
</dbReference>
<keyword evidence="9" id="KW-0460">Magnesium</keyword>
<evidence type="ECO:0000256" key="6">
    <source>
        <dbReference type="ARBA" id="ARBA00022984"/>
    </source>
</evidence>
<dbReference type="GO" id="GO:0005524">
    <property type="term" value="F:ATP binding"/>
    <property type="evidence" value="ECO:0007669"/>
    <property type="project" value="UniProtKB-UniRule"/>
</dbReference>
<dbReference type="Gene3D" id="3.90.190.20">
    <property type="entry name" value="Mur ligase, C-terminal domain"/>
    <property type="match status" value="1"/>
</dbReference>
<feature type="domain" description="Mur ligase C-terminal" evidence="11">
    <location>
        <begin position="313"/>
        <end position="436"/>
    </location>
</feature>
<evidence type="ECO:0000256" key="8">
    <source>
        <dbReference type="ARBA" id="ARBA00023316"/>
    </source>
</evidence>
<evidence type="ECO:0000259" key="11">
    <source>
        <dbReference type="Pfam" id="PF02875"/>
    </source>
</evidence>
<keyword evidence="3 9" id="KW-0547">Nucleotide-binding</keyword>
<dbReference type="InterPro" id="IPR050061">
    <property type="entry name" value="MurCDEF_pg_biosynth"/>
</dbReference>
<keyword evidence="8 9" id="KW-0961">Cell wall biogenesis/degradation</keyword>
<proteinExistence type="inferred from homology"/>
<keyword evidence="6 9" id="KW-0573">Peptidoglycan synthesis</keyword>
<dbReference type="InterPro" id="IPR013221">
    <property type="entry name" value="Mur_ligase_cen"/>
</dbReference>
<dbReference type="Gene3D" id="3.40.1190.10">
    <property type="entry name" value="Mur-like, catalytic domain"/>
    <property type="match status" value="1"/>
</dbReference>
<comment type="function">
    <text evidence="9">Reutilizes the intact tripeptide L-alanyl-gamma-D-glutamyl-meso-diaminopimelate by linking it to UDP-N-acetylmuramate.</text>
</comment>
<evidence type="ECO:0000313" key="14">
    <source>
        <dbReference type="Proteomes" id="UP000198975"/>
    </source>
</evidence>
<dbReference type="Proteomes" id="UP000198975">
    <property type="component" value="Unassembled WGS sequence"/>
</dbReference>
<dbReference type="FunFam" id="3.90.190.20:FF:000002">
    <property type="entry name" value="UDP-N-acetylmuramate--L-alanyl-gamma-D-glutamyl-meso-2,6-diaminoheptandioate ligase"/>
    <property type="match status" value="1"/>
</dbReference>
<keyword evidence="4 9" id="KW-0067">ATP-binding</keyword>
<gene>
    <name evidence="9" type="primary">mpl</name>
    <name evidence="13" type="ORF">GA0061071_102238</name>
</gene>
<dbReference type="GO" id="GO:0051301">
    <property type="term" value="P:cell division"/>
    <property type="evidence" value="ECO:0007669"/>
    <property type="project" value="UniProtKB-KW"/>
</dbReference>
<dbReference type="GO" id="GO:0009254">
    <property type="term" value="P:peptidoglycan turnover"/>
    <property type="evidence" value="ECO:0007669"/>
    <property type="project" value="UniProtKB-UniRule"/>
</dbReference>
<dbReference type="RefSeq" id="WP_061498312.1">
    <property type="nucleotide sequence ID" value="NZ_CP115659.1"/>
</dbReference>
<dbReference type="PANTHER" id="PTHR43445">
    <property type="entry name" value="UDP-N-ACETYLMURAMATE--L-ALANINE LIGASE-RELATED"/>
    <property type="match status" value="1"/>
</dbReference>
<evidence type="ECO:0000259" key="12">
    <source>
        <dbReference type="Pfam" id="PF08245"/>
    </source>
</evidence>
<evidence type="ECO:0000256" key="4">
    <source>
        <dbReference type="ARBA" id="ARBA00022840"/>
    </source>
</evidence>
<dbReference type="InterPro" id="IPR000713">
    <property type="entry name" value="Mur_ligase_N"/>
</dbReference>
<comment type="cofactor">
    <cofactor evidence="9">
        <name>Mg(2+)</name>
        <dbReference type="ChEBI" id="CHEBI:18420"/>
    </cofactor>
</comment>
<dbReference type="Gene3D" id="3.40.50.720">
    <property type="entry name" value="NAD(P)-binding Rossmann-like Domain"/>
    <property type="match status" value="1"/>
</dbReference>
<name>A0A1C3ZXG5_9ENTR</name>
<evidence type="ECO:0000256" key="3">
    <source>
        <dbReference type="ARBA" id="ARBA00022741"/>
    </source>
</evidence>
<keyword evidence="14" id="KW-1185">Reference proteome</keyword>
<dbReference type="FunFam" id="3.40.1190.10:FF:000003">
    <property type="entry name" value="UDP-N-acetylmuramate--L-alanyl-gamma-D-glutamyl-meso-2,6-diaminoheptandioate ligase"/>
    <property type="match status" value="1"/>
</dbReference>
<dbReference type="GO" id="GO:0106418">
    <property type="term" value="F:UDP-N-acetylmuramate-L-alanyl-gamma-D-glutamyl-meso-2,6-diaminoheptanedioate ligase activity"/>
    <property type="evidence" value="ECO:0007669"/>
    <property type="project" value="UniProtKB-EC"/>
</dbReference>
<dbReference type="SUPFAM" id="SSF51984">
    <property type="entry name" value="MurCD N-terminal domain"/>
    <property type="match status" value="1"/>
</dbReference>
<keyword evidence="5 9" id="KW-0133">Cell shape</keyword>
<dbReference type="InterPro" id="IPR005757">
    <property type="entry name" value="Mpl"/>
</dbReference>
<feature type="domain" description="Mur ligase N-terminal catalytic" evidence="10">
    <location>
        <begin position="2"/>
        <end position="100"/>
    </location>
</feature>
<accession>A0A1C3ZXG5</accession>
<dbReference type="HAMAP" id="MF_02020">
    <property type="entry name" value="Mpl"/>
    <property type="match status" value="1"/>
</dbReference>
<feature type="domain" description="Mur ligase central" evidence="12">
    <location>
        <begin position="108"/>
        <end position="291"/>
    </location>
</feature>
<dbReference type="Pfam" id="PF02875">
    <property type="entry name" value="Mur_ligase_C"/>
    <property type="match status" value="1"/>
</dbReference>
<evidence type="ECO:0000313" key="13">
    <source>
        <dbReference type="EMBL" id="SCB87043.1"/>
    </source>
</evidence>
<dbReference type="PANTHER" id="PTHR43445:SF5">
    <property type="entry name" value="UDP-N-ACETYLMURAMATE--L-ALANYL-GAMMA-D-GLUTAMYL-MESO-2,6-DIAMINOHEPTANDIOATE LIGASE"/>
    <property type="match status" value="1"/>
</dbReference>
<dbReference type="Pfam" id="PF08245">
    <property type="entry name" value="Mur_ligase_M"/>
    <property type="match status" value="1"/>
</dbReference>
<sequence>MRIHILGICGTFMGGLAMLARSLGHQVTGSDTNIYPPMSTLLEKEGIDLIQGYDASQLDPAPDLVIVGNVMKRGNPCVEAVLEKNIPYMSGPQWLHDFVLRDRWVVAIAGTHGKTTTAGMATWILEACGYKPGFVIGGVPGNFDVSARLGDSPFFVIEADEYDCAFFDKRSKFVHYCPRTLVLNNLEFDHADIFDDLKAIQKQFHHLVRIVPGQGKIIWPENDINLKQTMAMGCWSEQELVGEQGHWQAKKLNTDASSWEVWLDNACVGQVNWGLVGEHNMHNGLMAIAAARHVGVAPADAANALGSFINARRRLELRGEANGVTVYDDFAHHPTAILATLAALRSKVGGTAKIIAVLEPRSNTMKMGICKDDLAPSLGRADEVYLLQPQHIPWQVAEVADACVQPAHWSADVDALADMIVKSAQPGDHILVMSNGGFGGIHQKLLDGLAKKAEIAAENA</sequence>
<keyword evidence="7 9" id="KW-0131">Cell cycle</keyword>
<feature type="binding site" evidence="9">
    <location>
        <begin position="110"/>
        <end position="116"/>
    </location>
    <ligand>
        <name>ATP</name>
        <dbReference type="ChEBI" id="CHEBI:30616"/>
    </ligand>
</feature>
<reference evidence="14" key="1">
    <citation type="submission" date="2016-08" db="EMBL/GenBank/DDBJ databases">
        <authorList>
            <person name="Varghese N."/>
            <person name="Submissions Spin"/>
        </authorList>
    </citation>
    <scope>NUCLEOTIDE SEQUENCE [LARGE SCALE GENOMIC DNA]</scope>
    <source>
        <strain evidence="14">REICA_082</strain>
    </source>
</reference>
<keyword evidence="1 9" id="KW-0436">Ligase</keyword>
<dbReference type="Pfam" id="PF01225">
    <property type="entry name" value="Mur_ligase"/>
    <property type="match status" value="1"/>
</dbReference>
<comment type="pathway">
    <text evidence="9">Cell wall biogenesis; peptidoglycan recycling.</text>
</comment>
<protein>
    <recommendedName>
        <fullName evidence="9">UDP-N-acetylmuramate--L-alanyl-gamma-D-glutamyl-meso-2,6-diaminoheptandioate ligase</fullName>
        <ecNumber evidence="9">6.3.2.45</ecNumber>
    </recommendedName>
    <alternativeName>
        <fullName evidence="9">Murein peptide ligase</fullName>
    </alternativeName>
    <alternativeName>
        <fullName evidence="9">UDP-N-acetylmuramate:L-alanyl-gamma-D-glutamyl-meso-diaminopimelate ligase</fullName>
    </alternativeName>
</protein>
<evidence type="ECO:0000256" key="7">
    <source>
        <dbReference type="ARBA" id="ARBA00023306"/>
    </source>
</evidence>
<dbReference type="InterPro" id="IPR036615">
    <property type="entry name" value="Mur_ligase_C_dom_sf"/>
</dbReference>
<evidence type="ECO:0000256" key="5">
    <source>
        <dbReference type="ARBA" id="ARBA00022960"/>
    </source>
</evidence>
<dbReference type="UniPathway" id="UPA00544"/>
<dbReference type="InterPro" id="IPR004101">
    <property type="entry name" value="Mur_ligase_C"/>
</dbReference>
<dbReference type="OrthoDB" id="9804126at2"/>
<dbReference type="SUPFAM" id="SSF53623">
    <property type="entry name" value="MurD-like peptide ligases, catalytic domain"/>
    <property type="match status" value="1"/>
</dbReference>
<dbReference type="GO" id="GO:0071555">
    <property type="term" value="P:cell wall organization"/>
    <property type="evidence" value="ECO:0007669"/>
    <property type="project" value="UniProtKB-KW"/>
</dbReference>